<dbReference type="EMBL" id="CM045760">
    <property type="protein sequence ID" value="KAI8028099.1"/>
    <property type="molecule type" value="Genomic_DNA"/>
</dbReference>
<dbReference type="Proteomes" id="UP001060215">
    <property type="component" value="Chromosome 3"/>
</dbReference>
<evidence type="ECO:0000313" key="1">
    <source>
        <dbReference type="EMBL" id="KAI8028099.1"/>
    </source>
</evidence>
<evidence type="ECO:0000313" key="2">
    <source>
        <dbReference type="Proteomes" id="UP001060215"/>
    </source>
</evidence>
<sequence>MKMECIVVKEELLTEEEALNPFMSKVEGHQTVLTSKVKEIATKVAKECACLPVAIITLAGSMRGVNDIHEWRNALNELISSTKQITDKESGRFKLLELSFAAIQSLLESISKLENLYALLLENCRQLNYVPSLEKLKALKELKLTESQIEEVPQGIEELTSLRNLNLSPNYSLRTFPCWKLRRLSQLQCLRIKRTKVEVSSKELLGLTQLKVLEAQFHSVQELTYYVTSLQCQSLENYNLVVGIVDKKDQDDEQEKYYPEATEVCIYNSKYFRSTGVGHVTLPSNIEYLNIRRWDYHISLSDIQLLRDVRDLRRFIIED</sequence>
<name>A0ACC0IS63_9ERIC</name>
<organism evidence="1 2">
    <name type="scientific">Camellia lanceoleosa</name>
    <dbReference type="NCBI Taxonomy" id="1840588"/>
    <lineage>
        <taxon>Eukaryota</taxon>
        <taxon>Viridiplantae</taxon>
        <taxon>Streptophyta</taxon>
        <taxon>Embryophyta</taxon>
        <taxon>Tracheophyta</taxon>
        <taxon>Spermatophyta</taxon>
        <taxon>Magnoliopsida</taxon>
        <taxon>eudicotyledons</taxon>
        <taxon>Gunneridae</taxon>
        <taxon>Pentapetalae</taxon>
        <taxon>asterids</taxon>
        <taxon>Ericales</taxon>
        <taxon>Theaceae</taxon>
        <taxon>Camellia</taxon>
    </lineage>
</organism>
<proteinExistence type="predicted"/>
<accession>A0ACC0IS63</accession>
<keyword evidence="2" id="KW-1185">Reference proteome</keyword>
<gene>
    <name evidence="1" type="ORF">LOK49_LG02G03244</name>
</gene>
<reference evidence="1 2" key="1">
    <citation type="journal article" date="2022" name="Plant J.">
        <title>Chromosome-level genome of Camellia lanceoleosa provides a valuable resource for understanding genome evolution and self-incompatibility.</title>
        <authorList>
            <person name="Gong W."/>
            <person name="Xiao S."/>
            <person name="Wang L."/>
            <person name="Liao Z."/>
            <person name="Chang Y."/>
            <person name="Mo W."/>
            <person name="Hu G."/>
            <person name="Li W."/>
            <person name="Zhao G."/>
            <person name="Zhu H."/>
            <person name="Hu X."/>
            <person name="Ji K."/>
            <person name="Xiang X."/>
            <person name="Song Q."/>
            <person name="Yuan D."/>
            <person name="Jin S."/>
            <person name="Zhang L."/>
        </authorList>
    </citation>
    <scope>NUCLEOTIDE SEQUENCE [LARGE SCALE GENOMIC DNA]</scope>
    <source>
        <strain evidence="1">SQ_2022a</strain>
    </source>
</reference>
<comment type="caution">
    <text evidence="1">The sequence shown here is derived from an EMBL/GenBank/DDBJ whole genome shotgun (WGS) entry which is preliminary data.</text>
</comment>
<protein>
    <submittedName>
        <fullName evidence="1">Disease resistance protein</fullName>
    </submittedName>
</protein>